<accession>A0A5M3XY96</accession>
<dbReference type="AlphaFoldDB" id="A0A5M3XY96"/>
<dbReference type="Proteomes" id="UP000377595">
    <property type="component" value="Unassembled WGS sequence"/>
</dbReference>
<proteinExistence type="predicted"/>
<gene>
    <name evidence="1" type="ORF">Aple_074400</name>
</gene>
<protein>
    <recommendedName>
        <fullName evidence="3">Glyoxalase</fullName>
    </recommendedName>
</protein>
<dbReference type="InterPro" id="IPR029068">
    <property type="entry name" value="Glyas_Bleomycin-R_OHBP_Dase"/>
</dbReference>
<dbReference type="EMBL" id="BLAF01000053">
    <property type="protein sequence ID" value="GES24541.1"/>
    <property type="molecule type" value="Genomic_DNA"/>
</dbReference>
<keyword evidence="2" id="KW-1185">Reference proteome</keyword>
<dbReference type="SUPFAM" id="SSF54593">
    <property type="entry name" value="Glyoxalase/Bleomycin resistance protein/Dihydroxybiphenyl dioxygenase"/>
    <property type="match status" value="1"/>
</dbReference>
<comment type="caution">
    <text evidence="1">The sequence shown here is derived from an EMBL/GenBank/DDBJ whole genome shotgun (WGS) entry which is preliminary data.</text>
</comment>
<evidence type="ECO:0000313" key="1">
    <source>
        <dbReference type="EMBL" id="GES24541.1"/>
    </source>
</evidence>
<organism evidence="1 2">
    <name type="scientific">Acrocarpospora pleiomorpha</name>
    <dbReference type="NCBI Taxonomy" id="90975"/>
    <lineage>
        <taxon>Bacteria</taxon>
        <taxon>Bacillati</taxon>
        <taxon>Actinomycetota</taxon>
        <taxon>Actinomycetes</taxon>
        <taxon>Streptosporangiales</taxon>
        <taxon>Streptosporangiaceae</taxon>
        <taxon>Acrocarpospora</taxon>
    </lineage>
</organism>
<name>A0A5M3XY96_9ACTN</name>
<reference evidence="1 2" key="1">
    <citation type="submission" date="2019-10" db="EMBL/GenBank/DDBJ databases">
        <title>Whole genome shotgun sequence of Acrocarpospora pleiomorpha NBRC 16267.</title>
        <authorList>
            <person name="Ichikawa N."/>
            <person name="Kimura A."/>
            <person name="Kitahashi Y."/>
            <person name="Komaki H."/>
            <person name="Oguchi A."/>
        </authorList>
    </citation>
    <scope>NUCLEOTIDE SEQUENCE [LARGE SCALE GENOMIC DNA]</scope>
    <source>
        <strain evidence="1 2">NBRC 16267</strain>
    </source>
</reference>
<sequence>MNLLVIYTPRMEECRVFYEALGLSFVSEQHGRGPEHLAAEWPDGMVIELYPATAERLTGALRLGFEVDGSTVALPPGRHLLADPDGRKIDLMVQ</sequence>
<dbReference type="RefSeq" id="WP_174889924.1">
    <property type="nucleotide sequence ID" value="NZ_BAAAHM010000026.1"/>
</dbReference>
<evidence type="ECO:0000313" key="2">
    <source>
        <dbReference type="Proteomes" id="UP000377595"/>
    </source>
</evidence>
<evidence type="ECO:0008006" key="3">
    <source>
        <dbReference type="Google" id="ProtNLM"/>
    </source>
</evidence>
<dbReference type="Gene3D" id="3.10.180.10">
    <property type="entry name" value="2,3-Dihydroxybiphenyl 1,2-Dioxygenase, domain 1"/>
    <property type="match status" value="1"/>
</dbReference>